<proteinExistence type="predicted"/>
<feature type="compositionally biased region" description="Basic and acidic residues" evidence="1">
    <location>
        <begin position="81"/>
        <end position="102"/>
    </location>
</feature>
<sequence>MKTAHTKIDVAKGALTMEFGGDTINFKVSESIENPNDVRSCFAIGTIKNIGQERSTPIKKDALGLSIPLFLRYRLVCRRDGTERNGTGRDGTERSGSKDALEWKQGGRRRRQRGYNFVFHGCGTSRSRGVRWNKNSSKTRSVEQLVPPVLDAPNVGRNALSHSVPSRPTYEARLEV</sequence>
<reference evidence="2 3" key="3">
    <citation type="submission" date="2019-11" db="EMBL/GenBank/DDBJ databases">
        <title>A de novo genome assembly of a pear dwarfing rootstock.</title>
        <authorList>
            <person name="Wang F."/>
            <person name="Wang J."/>
            <person name="Li S."/>
            <person name="Zhang Y."/>
            <person name="Fang M."/>
            <person name="Ma L."/>
            <person name="Zhao Y."/>
            <person name="Jiang S."/>
        </authorList>
    </citation>
    <scope>NUCLEOTIDE SEQUENCE [LARGE SCALE GENOMIC DNA]</scope>
    <source>
        <strain evidence="2">S2</strain>
        <tissue evidence="2">Leaf</tissue>
    </source>
</reference>
<evidence type="ECO:0000313" key="2">
    <source>
        <dbReference type="EMBL" id="KAB2615288.1"/>
    </source>
</evidence>
<dbReference type="AlphaFoldDB" id="A0A5N5GIU9"/>
<evidence type="ECO:0000256" key="1">
    <source>
        <dbReference type="SAM" id="MobiDB-lite"/>
    </source>
</evidence>
<comment type="caution">
    <text evidence="2">The sequence shown here is derived from an EMBL/GenBank/DDBJ whole genome shotgun (WGS) entry which is preliminary data.</text>
</comment>
<dbReference type="EMBL" id="SMOL01000402">
    <property type="protein sequence ID" value="KAB2615288.1"/>
    <property type="molecule type" value="Genomic_DNA"/>
</dbReference>
<reference evidence="2 3" key="1">
    <citation type="submission" date="2019-09" db="EMBL/GenBank/DDBJ databases">
        <authorList>
            <person name="Ou C."/>
        </authorList>
    </citation>
    <scope>NUCLEOTIDE SEQUENCE [LARGE SCALE GENOMIC DNA]</scope>
    <source>
        <strain evidence="2">S2</strain>
        <tissue evidence="2">Leaf</tissue>
    </source>
</reference>
<name>A0A5N5GIU9_9ROSA</name>
<organism evidence="2 3">
    <name type="scientific">Pyrus ussuriensis x Pyrus communis</name>
    <dbReference type="NCBI Taxonomy" id="2448454"/>
    <lineage>
        <taxon>Eukaryota</taxon>
        <taxon>Viridiplantae</taxon>
        <taxon>Streptophyta</taxon>
        <taxon>Embryophyta</taxon>
        <taxon>Tracheophyta</taxon>
        <taxon>Spermatophyta</taxon>
        <taxon>Magnoliopsida</taxon>
        <taxon>eudicotyledons</taxon>
        <taxon>Gunneridae</taxon>
        <taxon>Pentapetalae</taxon>
        <taxon>rosids</taxon>
        <taxon>fabids</taxon>
        <taxon>Rosales</taxon>
        <taxon>Rosaceae</taxon>
        <taxon>Amygdaloideae</taxon>
        <taxon>Maleae</taxon>
        <taxon>Pyrus</taxon>
    </lineage>
</organism>
<accession>A0A5N5GIU9</accession>
<dbReference type="Proteomes" id="UP000327157">
    <property type="component" value="Chromosome 3"/>
</dbReference>
<keyword evidence="3" id="KW-1185">Reference proteome</keyword>
<evidence type="ECO:0000313" key="3">
    <source>
        <dbReference type="Proteomes" id="UP000327157"/>
    </source>
</evidence>
<feature type="region of interest" description="Disordered" evidence="1">
    <location>
        <begin position="81"/>
        <end position="108"/>
    </location>
</feature>
<protein>
    <submittedName>
        <fullName evidence="2">S ribonuclease</fullName>
    </submittedName>
</protein>
<reference evidence="3" key="2">
    <citation type="submission" date="2019-10" db="EMBL/GenBank/DDBJ databases">
        <title>A de novo genome assembly of a pear dwarfing rootstock.</title>
        <authorList>
            <person name="Wang F."/>
            <person name="Wang J."/>
            <person name="Li S."/>
            <person name="Zhang Y."/>
            <person name="Fang M."/>
            <person name="Ma L."/>
            <person name="Zhao Y."/>
            <person name="Jiang S."/>
        </authorList>
    </citation>
    <scope>NUCLEOTIDE SEQUENCE [LARGE SCALE GENOMIC DNA]</scope>
</reference>
<gene>
    <name evidence="2" type="ORF">D8674_021876</name>
</gene>